<evidence type="ECO:0000259" key="3">
    <source>
        <dbReference type="PROSITE" id="PS51371"/>
    </source>
</evidence>
<dbReference type="InterPro" id="IPR000644">
    <property type="entry name" value="CBS_dom"/>
</dbReference>
<dbReference type="SUPFAM" id="SSF54631">
    <property type="entry name" value="CBS-domain pair"/>
    <property type="match status" value="1"/>
</dbReference>
<gene>
    <name evidence="4" type="ORF">GCM10022226_49440</name>
</gene>
<accession>A0ABP7IPC1</accession>
<comment type="caution">
    <text evidence="4">The sequence shown here is derived from an EMBL/GenBank/DDBJ whole genome shotgun (WGS) entry which is preliminary data.</text>
</comment>
<dbReference type="EMBL" id="BAAAZR010000018">
    <property type="protein sequence ID" value="GAA3823036.1"/>
    <property type="molecule type" value="Genomic_DNA"/>
</dbReference>
<dbReference type="PANTHER" id="PTHR43773">
    <property type="entry name" value="MAGNESIUM TRANSPORTER MGTE"/>
    <property type="match status" value="1"/>
</dbReference>
<feature type="region of interest" description="Disordered" evidence="2">
    <location>
        <begin position="400"/>
        <end position="431"/>
    </location>
</feature>
<evidence type="ECO:0000313" key="4">
    <source>
        <dbReference type="EMBL" id="GAA3823036.1"/>
    </source>
</evidence>
<dbReference type="InterPro" id="IPR027275">
    <property type="entry name" value="PRC-brl_dom"/>
</dbReference>
<dbReference type="InterPro" id="IPR006669">
    <property type="entry name" value="MgtE_transporter"/>
</dbReference>
<dbReference type="InterPro" id="IPR006668">
    <property type="entry name" value="Mg_transptr_MgtE_intracell_dom"/>
</dbReference>
<dbReference type="SMART" id="SM00924">
    <property type="entry name" value="MgtE_N"/>
    <property type="match status" value="1"/>
</dbReference>
<evidence type="ECO:0000256" key="1">
    <source>
        <dbReference type="PROSITE-ProRule" id="PRU00703"/>
    </source>
</evidence>
<dbReference type="InterPro" id="IPR038076">
    <property type="entry name" value="MgtE_N_sf"/>
</dbReference>
<dbReference type="Proteomes" id="UP001500888">
    <property type="component" value="Unassembled WGS sequence"/>
</dbReference>
<name>A0ABP7IPC1_9ACTN</name>
<dbReference type="RefSeq" id="WP_344944669.1">
    <property type="nucleotide sequence ID" value="NZ_BAAAZR010000018.1"/>
</dbReference>
<sequence length="431" mass="46552">MRIFVARLAGTPVFDPAGDQIGRIRDIVVSMRPNDPPRVHGLVVEVQPRRRVFLPITRVRNIEADAVIFTGSINLRRFEKHASESLAIGELLDLTVEIADEKVTVLDLAMEQGRTGEWLITKVAVLRGAPGRGLRRRRGETLIADWSDVTGFGSVQKDQGAANLLAAFEETRPADLANALRHLPDKRRAEVAAALDDDRLADVLEELPERDQIGILSRLDAERAADVLAAMDPDDAADLLQDLPSAQAEALLGRMEPREAAPVRRLLTYAENTAGGMMTSEPVVLPPHATIAEALAEIRRQNITPAVAAQVYVARPPIQTPTGKYLGVAHFQRLLREPPSTLLGGAIDSSIDPIRPDLPLHGVTSYLATYNLVAAPVVDEMGRLVGAVTVDDVLDHLLPPDWRERDEQPPGAGISPPSTPGSGPPEVNGGG</sequence>
<dbReference type="InterPro" id="IPR011033">
    <property type="entry name" value="PRC_barrel-like_sf"/>
</dbReference>
<dbReference type="InterPro" id="IPR058838">
    <property type="entry name" value="SH3_actinomycetes"/>
</dbReference>
<dbReference type="PROSITE" id="PS51371">
    <property type="entry name" value="CBS"/>
    <property type="match status" value="1"/>
</dbReference>
<dbReference type="SUPFAM" id="SSF50346">
    <property type="entry name" value="PRC-barrel domain"/>
    <property type="match status" value="1"/>
</dbReference>
<dbReference type="Pfam" id="PF26205">
    <property type="entry name" value="SH3_actinomycetes"/>
    <property type="match status" value="1"/>
</dbReference>
<protein>
    <submittedName>
        <fullName evidence="4">CBS domain-containing protein</fullName>
    </submittedName>
</protein>
<dbReference type="PANTHER" id="PTHR43773:SF1">
    <property type="entry name" value="MAGNESIUM TRANSPORTER MGTE"/>
    <property type="match status" value="1"/>
</dbReference>
<feature type="domain" description="CBS" evidence="3">
    <location>
        <begin position="347"/>
        <end position="407"/>
    </location>
</feature>
<dbReference type="Gene3D" id="1.25.60.10">
    <property type="entry name" value="MgtE N-terminal domain-like"/>
    <property type="match status" value="1"/>
</dbReference>
<organism evidence="4 5">
    <name type="scientific">Sphaerisporangium flaviroseum</name>
    <dbReference type="NCBI Taxonomy" id="509199"/>
    <lineage>
        <taxon>Bacteria</taxon>
        <taxon>Bacillati</taxon>
        <taxon>Actinomycetota</taxon>
        <taxon>Actinomycetes</taxon>
        <taxon>Streptosporangiales</taxon>
        <taxon>Streptosporangiaceae</taxon>
        <taxon>Sphaerisporangium</taxon>
    </lineage>
</organism>
<evidence type="ECO:0000313" key="5">
    <source>
        <dbReference type="Proteomes" id="UP001500888"/>
    </source>
</evidence>
<keyword evidence="1" id="KW-0129">CBS domain</keyword>
<evidence type="ECO:0000256" key="2">
    <source>
        <dbReference type="SAM" id="MobiDB-lite"/>
    </source>
</evidence>
<proteinExistence type="predicted"/>
<dbReference type="Pfam" id="PF05239">
    <property type="entry name" value="PRC"/>
    <property type="match status" value="1"/>
</dbReference>
<dbReference type="SUPFAM" id="SSF158791">
    <property type="entry name" value="MgtE N-terminal domain-like"/>
    <property type="match status" value="1"/>
</dbReference>
<dbReference type="Gene3D" id="3.10.580.10">
    <property type="entry name" value="CBS-domain"/>
    <property type="match status" value="1"/>
</dbReference>
<dbReference type="Pfam" id="PF03448">
    <property type="entry name" value="MgtE_N"/>
    <property type="match status" value="1"/>
</dbReference>
<dbReference type="CDD" id="cd04606">
    <property type="entry name" value="CBS_pair_Mg_transporter"/>
    <property type="match status" value="1"/>
</dbReference>
<dbReference type="InterPro" id="IPR046342">
    <property type="entry name" value="CBS_dom_sf"/>
</dbReference>
<keyword evidence="5" id="KW-1185">Reference proteome</keyword>
<dbReference type="Pfam" id="PF00571">
    <property type="entry name" value="CBS"/>
    <property type="match status" value="2"/>
</dbReference>
<reference evidence="5" key="1">
    <citation type="journal article" date="2019" name="Int. J. Syst. Evol. Microbiol.">
        <title>The Global Catalogue of Microorganisms (GCM) 10K type strain sequencing project: providing services to taxonomists for standard genome sequencing and annotation.</title>
        <authorList>
            <consortium name="The Broad Institute Genomics Platform"/>
            <consortium name="The Broad Institute Genome Sequencing Center for Infectious Disease"/>
            <person name="Wu L."/>
            <person name="Ma J."/>
        </authorList>
    </citation>
    <scope>NUCLEOTIDE SEQUENCE [LARGE SCALE GENOMIC DNA]</scope>
    <source>
        <strain evidence="5">JCM 16908</strain>
    </source>
</reference>